<keyword evidence="1" id="KW-0143">Chaperone</keyword>
<sequence>MTTQPAPLAEPILSLLEGQLLSIILAYTPADHVIEEHYLLRRLGLKLQTEMAVSEDLARFQQHFVLYHLLYRIQRQLLAQQQGFLNIGLAKVQFLAITQAPQQHSDIGRRDYYLDWYNFYSMTEQLLEHQLEAFWQYVDTRQTTLNNVPEQHARSLLDLPKDFSLIQLKKAYRVKALLLHPDRGGDQQQFILLRQAYQQLLLLF</sequence>
<dbReference type="Pfam" id="PF12339">
    <property type="entry name" value="DNAJ_related"/>
    <property type="match status" value="1"/>
</dbReference>
<name>A0ABT9I2Z3_9GAMM</name>
<evidence type="ECO:0000313" key="3">
    <source>
        <dbReference type="EMBL" id="MDP5137757.1"/>
    </source>
</evidence>
<dbReference type="CDD" id="cd06257">
    <property type="entry name" value="DnaJ"/>
    <property type="match status" value="1"/>
</dbReference>
<dbReference type="EMBL" id="JAPJDZ010000065">
    <property type="protein sequence ID" value="MDP5137757.1"/>
    <property type="molecule type" value="Genomic_DNA"/>
</dbReference>
<dbReference type="PROSITE" id="PS50076">
    <property type="entry name" value="DNAJ_2"/>
    <property type="match status" value="1"/>
</dbReference>
<dbReference type="SUPFAM" id="SSF46565">
    <property type="entry name" value="Chaperone J-domain"/>
    <property type="match status" value="1"/>
</dbReference>
<organism evidence="3 4">
    <name type="scientific">Rheinheimera baltica</name>
    <dbReference type="NCBI Taxonomy" id="67576"/>
    <lineage>
        <taxon>Bacteria</taxon>
        <taxon>Pseudomonadati</taxon>
        <taxon>Pseudomonadota</taxon>
        <taxon>Gammaproteobacteria</taxon>
        <taxon>Chromatiales</taxon>
        <taxon>Chromatiaceae</taxon>
        <taxon>Rheinheimera</taxon>
    </lineage>
</organism>
<dbReference type="Pfam" id="PF00226">
    <property type="entry name" value="DnaJ"/>
    <property type="match status" value="1"/>
</dbReference>
<reference evidence="3 4" key="1">
    <citation type="submission" date="2022-11" db="EMBL/GenBank/DDBJ databases">
        <title>Viruses from the air-sea interface of a natural surface slick.</title>
        <authorList>
            <person name="Rahlff J."/>
            <person name="Holmfeldt K."/>
        </authorList>
    </citation>
    <scope>NUCLEOTIDE SEQUENCE [LARGE SCALE GENOMIC DNA]</scope>
    <source>
        <strain evidence="3 4">SMS4</strain>
    </source>
</reference>
<evidence type="ECO:0000313" key="4">
    <source>
        <dbReference type="Proteomes" id="UP001231109"/>
    </source>
</evidence>
<feature type="domain" description="J" evidence="2">
    <location>
        <begin position="152"/>
        <end position="204"/>
    </location>
</feature>
<comment type="caution">
    <text evidence="3">The sequence shown here is derived from an EMBL/GenBank/DDBJ whole genome shotgun (WGS) entry which is preliminary data.</text>
</comment>
<gene>
    <name evidence="3" type="ORF">ORJ04_17520</name>
</gene>
<keyword evidence="4" id="KW-1185">Reference proteome</keyword>
<dbReference type="Proteomes" id="UP001231109">
    <property type="component" value="Unassembled WGS sequence"/>
</dbReference>
<dbReference type="InterPro" id="IPR001623">
    <property type="entry name" value="DnaJ_domain"/>
</dbReference>
<protein>
    <submittedName>
        <fullName evidence="3">DnaJ domain-containing protein</fullName>
    </submittedName>
</protein>
<evidence type="ECO:0000259" key="2">
    <source>
        <dbReference type="PROSITE" id="PS50076"/>
    </source>
</evidence>
<dbReference type="RefSeq" id="WP_305976994.1">
    <property type="nucleotide sequence ID" value="NZ_JAPJDZ010000065.1"/>
</dbReference>
<dbReference type="InterPro" id="IPR036869">
    <property type="entry name" value="J_dom_sf"/>
</dbReference>
<accession>A0ABT9I2Z3</accession>
<proteinExistence type="predicted"/>
<evidence type="ECO:0000256" key="1">
    <source>
        <dbReference type="ARBA" id="ARBA00023186"/>
    </source>
</evidence>
<dbReference type="InterPro" id="IPR021059">
    <property type="entry name" value="DnaJ-related_N"/>
</dbReference>
<dbReference type="SMART" id="SM00271">
    <property type="entry name" value="DnaJ"/>
    <property type="match status" value="1"/>
</dbReference>
<dbReference type="Gene3D" id="1.10.287.110">
    <property type="entry name" value="DnaJ domain"/>
    <property type="match status" value="1"/>
</dbReference>